<evidence type="ECO:0008006" key="3">
    <source>
        <dbReference type="Google" id="ProtNLM"/>
    </source>
</evidence>
<sequence>MKTFNRLLLIIILIVGKANCYAQGGSQLPKIIPPSPEATSLGKYGDWPVSYYTGTPNINIPLYEIKTGQLSLPITLSYHASGVKVEEVPSWVGAAWTLNAGGCITRTVVGLADEKTNGYMSIEPKGKNLPNSFNVNNDNDYTFLTKVADNIIDSEPDLFFFNFAGNSGKFFMDENGVFCAMPYTGFKVIKHPLFIQPEGYSSYWEIVDNKGITYLFGLNSSAIETTETHSNNPSSNRDPEISSWYLSRIISSDKKDTINFEYLAKAESYHPKAQQSYMAPYTNPTNLTQSLLSYGYGFNFNALNGIKISNDDIIIQGNSQLNKIKWSSGEVIFSALTLRNDITGKVLDRIEVYNSRGTKVKHYDFSYTNNTKRLFLEKISEKSTLTADLLTHKFEYIDGLPDRYSDAQDHWGYYNGASNNNLIPFDDLLLTFFTTSLGIPDANRKPNELFMKSGMLKRIIYPSGGYTDFEFEAHRYYRIADGFSASEPGSYANTTETIEAQDINIVPVPQYPKERNITIHKQQFVKIVVDFKNYRKGPSKKASWLPSFKLEEINSNGTTTTLLSWNAFDNMAPGNYVVGPDGTLNIHLQSDQYSLSPGNYRISCDLTCGFEPWECGTFNPMPSAVAAVSYDKFTPPSQSVDNSMLAGGLRIKKISDYDGQSSVSFNERSFEYLMGENRNGQSVIVSSGVLITKPDYKNIIRHDFVQNTPEGYQTCFHELSLNLFSNSQAILGTTQGSHIGYTNVNEYFKNGINGKNIYSYSYFSDVFNDINFSDSYKSFGRPTSISPTSNDYKRGLLLEVVNYKTDINGYLPVKSTSFTYSINDNITKPHYVNLKVLKVKRIAPALVSQGRCLMSETDIFMARPLEFAYGFCNLRSSWVQQKSKTETIYDLNGQNPVVTNTEYFYDNPSHIQTTRTDVSDSKGNILKTVNNYPHEMVTLGKDPTGVYQKMINQNIITPVIESKSQKNTIDLVTTITGYRDWNNDSKVIAPEVIQTQKSGDVLENRVRYYAYNTYGKPSSVAQENGPRISYKWGYNGLYPISECKNASENEYYYEGFEDNTLLVSGTGHSGKRYFTGDFTVTYAKPNSRNYLISYWYLLNGKWVFVEKNYMPNASNQLLLAEGDAIDDIRIYPDDAQMITYTYEPLVGMTSSTDAKGKTTYYVYDGFQRLKWIKDQDGNILKTMDYHYQNQ</sequence>
<gene>
    <name evidence="1" type="ordered locus">Solca_1573</name>
</gene>
<protein>
    <recommendedName>
        <fullName evidence="3">YD repeat-containing protein</fullName>
    </recommendedName>
</protein>
<dbReference type="EMBL" id="CP003349">
    <property type="protein sequence ID" value="AFD06645.1"/>
    <property type="molecule type" value="Genomic_DNA"/>
</dbReference>
<organism evidence="1 2">
    <name type="scientific">Solitalea canadensis (strain ATCC 29591 / DSM 3403 / JCM 21819 / LMG 8368 / NBRC 15130 / NCIMB 12057 / USAM 9D)</name>
    <name type="common">Flexibacter canadensis</name>
    <dbReference type="NCBI Taxonomy" id="929556"/>
    <lineage>
        <taxon>Bacteria</taxon>
        <taxon>Pseudomonadati</taxon>
        <taxon>Bacteroidota</taxon>
        <taxon>Sphingobacteriia</taxon>
        <taxon>Sphingobacteriales</taxon>
        <taxon>Sphingobacteriaceae</taxon>
        <taxon>Solitalea</taxon>
    </lineage>
</organism>
<dbReference type="eggNOG" id="COG3209">
    <property type="taxonomic scope" value="Bacteria"/>
</dbReference>
<reference evidence="1" key="1">
    <citation type="submission" date="2012-02" db="EMBL/GenBank/DDBJ databases">
        <title>The complete genome of Solitalea canadensis DSM 3403.</title>
        <authorList>
            <consortium name="US DOE Joint Genome Institute (JGI-PGF)"/>
            <person name="Lucas S."/>
            <person name="Copeland A."/>
            <person name="Lapidus A."/>
            <person name="Glavina del Rio T."/>
            <person name="Dalin E."/>
            <person name="Tice H."/>
            <person name="Bruce D."/>
            <person name="Goodwin L."/>
            <person name="Pitluck S."/>
            <person name="Peters L."/>
            <person name="Ovchinnikova G."/>
            <person name="Lu M."/>
            <person name="Kyrpides N."/>
            <person name="Mavromatis K."/>
            <person name="Ivanova N."/>
            <person name="Brettin T."/>
            <person name="Detter J.C."/>
            <person name="Han C."/>
            <person name="Larimer F."/>
            <person name="Land M."/>
            <person name="Hauser L."/>
            <person name="Markowitz V."/>
            <person name="Cheng J.-F."/>
            <person name="Hugenholtz P."/>
            <person name="Woyke T."/>
            <person name="Wu D."/>
            <person name="Spring S."/>
            <person name="Schroeder M."/>
            <person name="Kopitz M."/>
            <person name="Brambilla E."/>
            <person name="Klenk H.-P."/>
            <person name="Eisen J.A."/>
        </authorList>
    </citation>
    <scope>NUCLEOTIDE SEQUENCE</scope>
    <source>
        <strain evidence="1">DSM 3403</strain>
    </source>
</reference>
<dbReference type="OrthoDB" id="903892at2"/>
<dbReference type="HOGENOM" id="CLU_006833_0_0_10"/>
<accession>H8KTS0</accession>
<evidence type="ECO:0000313" key="2">
    <source>
        <dbReference type="Proteomes" id="UP000007590"/>
    </source>
</evidence>
<dbReference type="KEGG" id="scn:Solca_1573"/>
<name>H8KTS0_SOLCM</name>
<dbReference type="AlphaFoldDB" id="H8KTS0"/>
<dbReference type="Proteomes" id="UP000007590">
    <property type="component" value="Chromosome"/>
</dbReference>
<keyword evidence="2" id="KW-1185">Reference proteome</keyword>
<evidence type="ECO:0000313" key="1">
    <source>
        <dbReference type="EMBL" id="AFD06645.1"/>
    </source>
</evidence>
<proteinExistence type="predicted"/>
<dbReference type="STRING" id="929556.Solca_1573"/>
<dbReference type="RefSeq" id="WP_014679872.1">
    <property type="nucleotide sequence ID" value="NC_017770.1"/>
</dbReference>